<feature type="transmembrane region" description="Helical" evidence="5">
    <location>
        <begin position="198"/>
        <end position="218"/>
    </location>
</feature>
<feature type="transmembrane region" description="Helical" evidence="5">
    <location>
        <begin position="168"/>
        <end position="186"/>
    </location>
</feature>
<accession>A0A383VXT7</accession>
<evidence type="ECO:0000256" key="1">
    <source>
        <dbReference type="ARBA" id="ARBA00004141"/>
    </source>
</evidence>
<feature type="transmembrane region" description="Helical" evidence="5">
    <location>
        <begin position="134"/>
        <end position="156"/>
    </location>
</feature>
<feature type="transmembrane region" description="Helical" evidence="5">
    <location>
        <begin position="279"/>
        <end position="301"/>
    </location>
</feature>
<feature type="compositionally biased region" description="Low complexity" evidence="6">
    <location>
        <begin position="37"/>
        <end position="65"/>
    </location>
</feature>
<comment type="similarity">
    <text evidence="5">Belongs to the BI1 family.</text>
</comment>
<feature type="transmembrane region" description="Helical" evidence="5">
    <location>
        <begin position="313"/>
        <end position="338"/>
    </location>
</feature>
<keyword evidence="8" id="KW-1185">Reference proteome</keyword>
<feature type="region of interest" description="Disordered" evidence="6">
    <location>
        <begin position="1"/>
        <end position="96"/>
    </location>
</feature>
<organism evidence="7 8">
    <name type="scientific">Tetradesmus obliquus</name>
    <name type="common">Green alga</name>
    <name type="synonym">Acutodesmus obliquus</name>
    <dbReference type="NCBI Taxonomy" id="3088"/>
    <lineage>
        <taxon>Eukaryota</taxon>
        <taxon>Viridiplantae</taxon>
        <taxon>Chlorophyta</taxon>
        <taxon>core chlorophytes</taxon>
        <taxon>Chlorophyceae</taxon>
        <taxon>CS clade</taxon>
        <taxon>Sphaeropleales</taxon>
        <taxon>Scenedesmaceae</taxon>
        <taxon>Tetradesmus</taxon>
    </lineage>
</organism>
<feature type="transmembrane region" description="Helical" evidence="5">
    <location>
        <begin position="224"/>
        <end position="242"/>
    </location>
</feature>
<dbReference type="PANTHER" id="PTHR23291:SF47">
    <property type="entry name" value="TRANSMEMBRANE BAX INHIBITOR MOTIF CONTAINING 7"/>
    <property type="match status" value="1"/>
</dbReference>
<dbReference type="AlphaFoldDB" id="A0A383VXT7"/>
<evidence type="ECO:0000256" key="5">
    <source>
        <dbReference type="RuleBase" id="RU004379"/>
    </source>
</evidence>
<comment type="subcellular location">
    <subcellularLocation>
        <location evidence="1">Membrane</location>
        <topology evidence="1">Multi-pass membrane protein</topology>
    </subcellularLocation>
</comment>
<evidence type="ECO:0000256" key="6">
    <source>
        <dbReference type="SAM" id="MobiDB-lite"/>
    </source>
</evidence>
<dbReference type="GO" id="GO:0016020">
    <property type="term" value="C:membrane"/>
    <property type="evidence" value="ECO:0007669"/>
    <property type="project" value="UniProtKB-SubCell"/>
</dbReference>
<protein>
    <submittedName>
        <fullName evidence="7">Uncharacterized protein</fullName>
    </submittedName>
</protein>
<dbReference type="Pfam" id="PF01027">
    <property type="entry name" value="Bax1-I"/>
    <property type="match status" value="1"/>
</dbReference>
<evidence type="ECO:0000256" key="4">
    <source>
        <dbReference type="ARBA" id="ARBA00023136"/>
    </source>
</evidence>
<evidence type="ECO:0000256" key="2">
    <source>
        <dbReference type="ARBA" id="ARBA00022692"/>
    </source>
</evidence>
<dbReference type="Proteomes" id="UP000256970">
    <property type="component" value="Unassembled WGS sequence"/>
</dbReference>
<feature type="transmembrane region" description="Helical" evidence="5">
    <location>
        <begin position="254"/>
        <end position="273"/>
    </location>
</feature>
<reference evidence="7 8" key="1">
    <citation type="submission" date="2016-10" db="EMBL/GenBank/DDBJ databases">
        <authorList>
            <person name="Cai Z."/>
        </authorList>
    </citation>
    <scope>NUCLEOTIDE SEQUENCE [LARGE SCALE GENOMIC DNA]</scope>
</reference>
<name>A0A383VXT7_TETOB</name>
<dbReference type="PANTHER" id="PTHR23291">
    <property type="entry name" value="BAX INHIBITOR-RELATED"/>
    <property type="match status" value="1"/>
</dbReference>
<dbReference type="EMBL" id="FNXT01000947">
    <property type="protein sequence ID" value="SZX69679.1"/>
    <property type="molecule type" value="Genomic_DNA"/>
</dbReference>
<sequence length="343" mass="37252">MQPGQPGAGPSWQANQHGYAPQGADGKQHGFDGKGWQQQQPAPSQQQQQFAQQPPYGYAGYQQPPQAAPYPPQGGYGYQQQPPPAAAAMAPPGRTSSGNGANLGGSYVVNVDPDTATSMQFAEVAVRNGFVRKVFGIVAIQLLVTVGFACVCLFVPEVKLYVRTNRWPFWTAWGLAIGLILVLACVEKARRVFPMNMMLLGAFTVVQAFLVGMISAYYNIEAVLLAFLVTAVAVGCITIFAINTKIDVTRWGTLLLVGLVAFVVLLLVGMFWVNRIMYLVIAGFACLLFSAYLLYDIQLVMGGRYYSISPDEYIFAALNIYLDIINLFLWILTLIGLAGGSNN</sequence>
<evidence type="ECO:0000313" key="8">
    <source>
        <dbReference type="Proteomes" id="UP000256970"/>
    </source>
</evidence>
<dbReference type="CDD" id="cd10428">
    <property type="entry name" value="LFG_like"/>
    <property type="match status" value="1"/>
</dbReference>
<keyword evidence="4 5" id="KW-0472">Membrane</keyword>
<evidence type="ECO:0000256" key="3">
    <source>
        <dbReference type="ARBA" id="ARBA00022989"/>
    </source>
</evidence>
<proteinExistence type="inferred from homology"/>
<gene>
    <name evidence="7" type="ORF">BQ4739_LOCUS9970</name>
</gene>
<dbReference type="InterPro" id="IPR006214">
    <property type="entry name" value="Bax_inhibitor_1-related"/>
</dbReference>
<keyword evidence="3 5" id="KW-1133">Transmembrane helix</keyword>
<evidence type="ECO:0000313" key="7">
    <source>
        <dbReference type="EMBL" id="SZX69679.1"/>
    </source>
</evidence>
<keyword evidence="2 5" id="KW-0812">Transmembrane</keyword>